<keyword evidence="2" id="KW-1185">Reference proteome</keyword>
<reference evidence="2" key="1">
    <citation type="submission" date="2020-05" db="EMBL/GenBank/DDBJ databases">
        <title>Frigoriglobus tundricola gen. nov., sp. nov., a psychrotolerant cellulolytic planctomycete of the family Gemmataceae with two divergent copies of 16S rRNA gene.</title>
        <authorList>
            <person name="Kulichevskaya I.S."/>
            <person name="Ivanova A.A."/>
            <person name="Naumoff D.G."/>
            <person name="Beletsky A.V."/>
            <person name="Rijpstra W.I.C."/>
            <person name="Sinninghe Damste J.S."/>
            <person name="Mardanov A.V."/>
            <person name="Ravin N.V."/>
            <person name="Dedysh S.N."/>
        </authorList>
    </citation>
    <scope>NUCLEOTIDE SEQUENCE [LARGE SCALE GENOMIC DNA]</scope>
    <source>
        <strain evidence="2">PL17</strain>
    </source>
</reference>
<evidence type="ECO:0000313" key="1">
    <source>
        <dbReference type="EMBL" id="QJW94743.1"/>
    </source>
</evidence>
<dbReference type="RefSeq" id="WP_171470673.1">
    <property type="nucleotide sequence ID" value="NZ_CP053452.2"/>
</dbReference>
<dbReference type="Pfam" id="PF20188">
    <property type="entry name" value="DUF6551"/>
    <property type="match status" value="1"/>
</dbReference>
<dbReference type="AlphaFoldDB" id="A0A6M5YN62"/>
<dbReference type="InterPro" id="IPR036086">
    <property type="entry name" value="ParB/Sulfiredoxin_sf"/>
</dbReference>
<accession>A0A6M5YN62</accession>
<evidence type="ECO:0000313" key="2">
    <source>
        <dbReference type="Proteomes" id="UP000503447"/>
    </source>
</evidence>
<evidence type="ECO:0008006" key="3">
    <source>
        <dbReference type="Google" id="ProtNLM"/>
    </source>
</evidence>
<dbReference type="InterPro" id="IPR046681">
    <property type="entry name" value="DUF6551"/>
</dbReference>
<gene>
    <name evidence="1" type="ORF">FTUN_2265</name>
</gene>
<dbReference type="Proteomes" id="UP000503447">
    <property type="component" value="Chromosome"/>
</dbReference>
<sequence length="295" mass="32693">MAETKTPLPPDEIYTPNGAIVKKTDAYKWKTVDDPGRFLWLSKQVIGVDHSYQREQVNEARVNRIAAELSWVKFGVITVVRRGDRTYWCIDGQHRLLAAKKRSDVAKVPVMLFEVTNKTGEADGFLKINSDRGAVSTFSRFNALLTTRDATAVATQQMVEASGYRFSLDGRKYTVRCLAAVYNAYRTCRESATAAWELCVMLYAGDCPIDNVFSGLFVLERALRKRDPGRSLRDPDNVKIILALGKAELSAAALRMVTVMGKGGPKMQAAGIARAINQKRRKNLVPSLLDGGGDE</sequence>
<dbReference type="Gene3D" id="3.90.1530.10">
    <property type="entry name" value="Conserved hypothetical protein from pyrococcus furiosus pfu- 392566-001, ParB domain"/>
    <property type="match status" value="1"/>
</dbReference>
<dbReference type="KEGG" id="ftj:FTUN_2265"/>
<proteinExistence type="predicted"/>
<dbReference type="SUPFAM" id="SSF110849">
    <property type="entry name" value="ParB/Sulfiredoxin"/>
    <property type="match status" value="1"/>
</dbReference>
<name>A0A6M5YN62_9BACT</name>
<protein>
    <recommendedName>
        <fullName evidence="3">ParB/Sulfiredoxin domain-containing protein</fullName>
    </recommendedName>
</protein>
<organism evidence="1 2">
    <name type="scientific">Frigoriglobus tundricola</name>
    <dbReference type="NCBI Taxonomy" id="2774151"/>
    <lineage>
        <taxon>Bacteria</taxon>
        <taxon>Pseudomonadati</taxon>
        <taxon>Planctomycetota</taxon>
        <taxon>Planctomycetia</taxon>
        <taxon>Gemmatales</taxon>
        <taxon>Gemmataceae</taxon>
        <taxon>Frigoriglobus</taxon>
    </lineage>
</organism>
<dbReference type="EMBL" id="CP053452">
    <property type="protein sequence ID" value="QJW94743.1"/>
    <property type="molecule type" value="Genomic_DNA"/>
</dbReference>